<evidence type="ECO:0000259" key="2">
    <source>
        <dbReference type="Pfam" id="PF24173"/>
    </source>
</evidence>
<dbReference type="Pfam" id="PF24176">
    <property type="entry name" value="TPR_TTI1_2nd"/>
    <property type="match status" value="1"/>
</dbReference>
<dbReference type="RefSeq" id="XP_030758262.1">
    <property type="nucleotide sequence ID" value="XM_030902402.1"/>
</dbReference>
<keyword evidence="4" id="KW-1185">Reference proteome</keyword>
<dbReference type="RefSeq" id="XP_030758260.1">
    <property type="nucleotide sequence ID" value="XM_030902400.1"/>
</dbReference>
<evidence type="ECO:0000313" key="6">
    <source>
        <dbReference type="RefSeq" id="XP_030758262.1"/>
    </source>
</evidence>
<dbReference type="PANTHER" id="PTHR18460:SF3">
    <property type="entry name" value="TELO2-INTERACTING PROTEIN 1 HOMOLOG"/>
    <property type="match status" value="1"/>
</dbReference>
<dbReference type="InterPro" id="IPR057566">
    <property type="entry name" value="TPR_TTI1_N"/>
</dbReference>
<dbReference type="GeneID" id="115883981"/>
<dbReference type="GO" id="GO:0005737">
    <property type="term" value="C:cytoplasm"/>
    <property type="evidence" value="ECO:0007669"/>
    <property type="project" value="TreeGrafter"/>
</dbReference>
<organism evidence="4 6">
    <name type="scientific">Sitophilus oryzae</name>
    <name type="common">Rice weevil</name>
    <name type="synonym">Curculio oryzae</name>
    <dbReference type="NCBI Taxonomy" id="7048"/>
    <lineage>
        <taxon>Eukaryota</taxon>
        <taxon>Metazoa</taxon>
        <taxon>Ecdysozoa</taxon>
        <taxon>Arthropoda</taxon>
        <taxon>Hexapoda</taxon>
        <taxon>Insecta</taxon>
        <taxon>Pterygota</taxon>
        <taxon>Neoptera</taxon>
        <taxon>Endopterygota</taxon>
        <taxon>Coleoptera</taxon>
        <taxon>Polyphaga</taxon>
        <taxon>Cucujiformia</taxon>
        <taxon>Curculionidae</taxon>
        <taxon>Dryophthorinae</taxon>
        <taxon>Sitophilus</taxon>
    </lineage>
</organism>
<feature type="domain" description="TTI1 N-terminal TPR" evidence="2">
    <location>
        <begin position="11"/>
        <end position="359"/>
    </location>
</feature>
<dbReference type="Pfam" id="PF21547">
    <property type="entry name" value="TTI1"/>
    <property type="match status" value="1"/>
</dbReference>
<sequence>MDSPSFVEYVKLNNLCKKILEQHTDVKLLEELKITIQGAEKSFIKAVEKHLVACFYPYMKAVSTDKGSFNSRDKQLLVEALEELLKKLIIENVTVFFNFYSFLLFELYDYTKHKVYPVTEEYKLEILKCMICLIESVSEQIIDQLYVKENIPKFSQIIYVCGEVAKKEKSRDLRCTAIKCITTLAKVSDTDDLYDTVLRDRVSQIFMFFLPGICSTFTEIGLENSVQIGHRVLREMIIAYGRIISVVMQDYNPLDRTATLNELLAINNKDSNRAHSKFKDKKEIDQYLNVTQRNLKWYKMTDDKLNISLKKLAHLTSYDHLKVKHALIDMVLEISSKCFSTMPESVSTLMEYLIILSQDSDPSVSEKSNKIILENSSKLSSGDLKLVFENLEEGFFNAINSLPRKFNSIDDAEKSLAMNLLIGYVKLFGSHNLSHVLLSPATLQKLTEGLLYISQLDKVKMKLLEEYGFKDLNAEPDLSTPWLSFRYFSDEGVKSKIETFCRHLARSDAFEIIFDSLYDTFMYDHNRDKEAVFLINCLILGFEDPSPKQIELLNSILNLYMESTSNDLREFLNPEEFSVDEVRKNVMLICLLTEGIGKISLAMKKEFKIYLINSLYYVLEKAGNGNYLISAAGLMALNNIAYACEYKNIPDLIQDNFRYFSFQVKMRLKRQNDKTDVLNVLSVVFRYCDKDVLVYMSGIVEEVLLQTSNKFKEQYAPDYLRVFKMFMLTLRRWFEVDDVTEPIKSKKQKELEYEDFKVSGINYKEDDFSDDIMEGKTAEEMYWEDVERKKQEEEEDEENSDTGYKKPEPPIHIKLTTSILKRSLHFLPSKNQESRILVLEILNNGVEILKDWEDELLPIVHQIWSPLVPRFNDKEPLIVRLSVKLLATLAVLSKDFIRMRTTKELLPKIKETLKKLAPESFLKDKGSAYRYTQNYKLQIELLHNIGPILAHLDVDNKIIEEIMNIVLLYLSKKQPRDLQAEALGFFQSMVDYDMGIVKEKLLSWKDKITEENEVNVEKIWVILGVKEKESEIK</sequence>
<gene>
    <name evidence="5 6" type="primary">LOC115883981</name>
</gene>
<dbReference type="OrthoDB" id="49511at2759"/>
<feature type="domain" description="TTI1 C-terminal TPR" evidence="3">
    <location>
        <begin position="722"/>
        <end position="996"/>
    </location>
</feature>
<evidence type="ECO:0000313" key="4">
    <source>
        <dbReference type="Proteomes" id="UP000504635"/>
    </source>
</evidence>
<dbReference type="Proteomes" id="UP000504635">
    <property type="component" value="Unplaced"/>
</dbReference>
<accession>A0A6J2Y3J4</accession>
<evidence type="ECO:0000256" key="1">
    <source>
        <dbReference type="SAM" id="MobiDB-lite"/>
    </source>
</evidence>
<dbReference type="KEGG" id="soy:115883981"/>
<dbReference type="InterPro" id="IPR052587">
    <property type="entry name" value="TELO2-interacting_protein_1"/>
</dbReference>
<evidence type="ECO:0000313" key="5">
    <source>
        <dbReference type="RefSeq" id="XP_030758260.1"/>
    </source>
</evidence>
<dbReference type="Pfam" id="PF24173">
    <property type="entry name" value="TPR_TTI1_N"/>
    <property type="match status" value="1"/>
</dbReference>
<dbReference type="InterPro" id="IPR011989">
    <property type="entry name" value="ARM-like"/>
</dbReference>
<feature type="region of interest" description="Disordered" evidence="1">
    <location>
        <begin position="786"/>
        <end position="810"/>
    </location>
</feature>
<dbReference type="InterPro" id="IPR016024">
    <property type="entry name" value="ARM-type_fold"/>
</dbReference>
<dbReference type="Pfam" id="PF24181">
    <property type="entry name" value="TPR_TTI1_C"/>
    <property type="match status" value="1"/>
</dbReference>
<dbReference type="PANTHER" id="PTHR18460">
    <property type="entry name" value="TEL2 INTERACTING PROTEIN 1 TTI1 FAMILY MEMBER"/>
    <property type="match status" value="1"/>
</dbReference>
<dbReference type="SUPFAM" id="SSF48371">
    <property type="entry name" value="ARM repeat"/>
    <property type="match status" value="1"/>
</dbReference>
<dbReference type="Gene3D" id="1.25.10.10">
    <property type="entry name" value="Leucine-rich Repeat Variant"/>
    <property type="match status" value="1"/>
</dbReference>
<proteinExistence type="predicted"/>
<evidence type="ECO:0000259" key="3">
    <source>
        <dbReference type="Pfam" id="PF24181"/>
    </source>
</evidence>
<dbReference type="InterPro" id="IPR057567">
    <property type="entry name" value="TPR_TTI1_C"/>
</dbReference>
<dbReference type="InterPro" id="IPR049362">
    <property type="entry name" value="TTI1_rpt"/>
</dbReference>
<reference evidence="5 6" key="1">
    <citation type="submission" date="2025-04" db="UniProtKB">
        <authorList>
            <consortium name="RefSeq"/>
        </authorList>
    </citation>
    <scope>IDENTIFICATION</scope>
    <source>
        <tissue evidence="5 6">Gonads</tissue>
    </source>
</reference>
<name>A0A6J2Y3J4_SITOR</name>
<dbReference type="CTD" id="9675"/>
<dbReference type="AlphaFoldDB" id="A0A6J2Y3J4"/>
<protein>
    <submittedName>
        <fullName evidence="5 6">TELO2-interacting protein 1 homolog</fullName>
    </submittedName>
</protein>